<dbReference type="SUPFAM" id="SSF47895">
    <property type="entry name" value="Transducin (alpha subunit), insertion domain"/>
    <property type="match status" value="1"/>
</dbReference>
<dbReference type="AlphaFoldDB" id="A0AAD5V3V5"/>
<dbReference type="Pfam" id="PF00503">
    <property type="entry name" value="G-alpha"/>
    <property type="match status" value="1"/>
</dbReference>
<reference evidence="3" key="1">
    <citation type="submission" date="2022-07" db="EMBL/GenBank/DDBJ databases">
        <title>Genome Sequence of Physisporinus lineatus.</title>
        <authorList>
            <person name="Buettner E."/>
        </authorList>
    </citation>
    <scope>NUCLEOTIDE SEQUENCE</scope>
    <source>
        <strain evidence="3">VT162</strain>
    </source>
</reference>
<comment type="caution">
    <text evidence="3">The sequence shown here is derived from an EMBL/GenBank/DDBJ whole genome shotgun (WGS) entry which is preliminary data.</text>
</comment>
<dbReference type="GO" id="GO:0007186">
    <property type="term" value="P:G protein-coupled receptor signaling pathway"/>
    <property type="evidence" value="ECO:0007669"/>
    <property type="project" value="InterPro"/>
</dbReference>
<keyword evidence="1" id="KW-0547">Nucleotide-binding</keyword>
<organism evidence="3 4">
    <name type="scientific">Meripilus lineatus</name>
    <dbReference type="NCBI Taxonomy" id="2056292"/>
    <lineage>
        <taxon>Eukaryota</taxon>
        <taxon>Fungi</taxon>
        <taxon>Dikarya</taxon>
        <taxon>Basidiomycota</taxon>
        <taxon>Agaricomycotina</taxon>
        <taxon>Agaricomycetes</taxon>
        <taxon>Polyporales</taxon>
        <taxon>Meripilaceae</taxon>
        <taxon>Meripilus</taxon>
    </lineage>
</organism>
<evidence type="ECO:0000256" key="2">
    <source>
        <dbReference type="ARBA" id="ARBA00023134"/>
    </source>
</evidence>
<proteinExistence type="predicted"/>
<evidence type="ECO:0000313" key="4">
    <source>
        <dbReference type="Proteomes" id="UP001212997"/>
    </source>
</evidence>
<evidence type="ECO:0000256" key="1">
    <source>
        <dbReference type="ARBA" id="ARBA00022741"/>
    </source>
</evidence>
<name>A0AAD5V3V5_9APHY</name>
<dbReference type="InterPro" id="IPR011025">
    <property type="entry name" value="GproteinA_insert"/>
</dbReference>
<keyword evidence="4" id="KW-1185">Reference proteome</keyword>
<keyword evidence="2" id="KW-0342">GTP-binding</keyword>
<gene>
    <name evidence="3" type="ORF">NLI96_g4936</name>
</gene>
<dbReference type="GO" id="GO:0005525">
    <property type="term" value="F:GTP binding"/>
    <property type="evidence" value="ECO:0007669"/>
    <property type="project" value="UniProtKB-KW"/>
</dbReference>
<dbReference type="Gene3D" id="1.10.400.10">
    <property type="entry name" value="GI Alpha 1, domain 2-like"/>
    <property type="match status" value="1"/>
</dbReference>
<dbReference type="EMBL" id="JANAWD010000152">
    <property type="protein sequence ID" value="KAJ3485462.1"/>
    <property type="molecule type" value="Genomic_DNA"/>
</dbReference>
<dbReference type="GO" id="GO:0031683">
    <property type="term" value="F:G-protein beta/gamma-subunit complex binding"/>
    <property type="evidence" value="ECO:0007669"/>
    <property type="project" value="InterPro"/>
</dbReference>
<evidence type="ECO:0000313" key="3">
    <source>
        <dbReference type="EMBL" id="KAJ3485462.1"/>
    </source>
</evidence>
<dbReference type="GO" id="GO:0003924">
    <property type="term" value="F:GTPase activity"/>
    <property type="evidence" value="ECO:0007669"/>
    <property type="project" value="InterPro"/>
</dbReference>
<accession>A0AAD5V3V5</accession>
<dbReference type="InterPro" id="IPR001019">
    <property type="entry name" value="Gprotein_alpha_su"/>
</dbReference>
<sequence length="297" mass="33196">MEEKARKKAGEIVKILLLGKSTTLKNFQLIHSKKVCVSCFRIPSPAHLTSMLAKAFKAERASWRAVIQLNVVRSIRLILEAMMDYQNAQNPLPIPLSMSPLSRAPSASATSRVHHASPTQLRLTPDHLKLRLRLLPLLQIEEVLIRKLTPAGSLEYEATHLAQITNIPNAARHKEKELAVNSQFAWKGLFGKSMTGPSRMSFDDGDGIDWNDPDDPGRVIYACGEDMVKLWNDETIKKILKIQKLRLEDLGGFFLDSLDRVAQPRYIPTDGMPVIPHSVQGSVPDSTFLKTMSSELV</sequence>
<dbReference type="Proteomes" id="UP001212997">
    <property type="component" value="Unassembled WGS sequence"/>
</dbReference>
<protein>
    <submittedName>
        <fullName evidence="3">Uncharacterized protein</fullName>
    </submittedName>
</protein>